<evidence type="ECO:0000256" key="12">
    <source>
        <dbReference type="ARBA" id="ARBA00052047"/>
    </source>
</evidence>
<organism evidence="17 18">
    <name type="scientific">Ricinus communis</name>
    <name type="common">Castor bean</name>
    <dbReference type="NCBI Taxonomy" id="3988"/>
    <lineage>
        <taxon>Eukaryota</taxon>
        <taxon>Viridiplantae</taxon>
        <taxon>Streptophyta</taxon>
        <taxon>Embryophyta</taxon>
        <taxon>Tracheophyta</taxon>
        <taxon>Spermatophyta</taxon>
        <taxon>Magnoliopsida</taxon>
        <taxon>eudicotyledons</taxon>
        <taxon>Gunneridae</taxon>
        <taxon>Pentapetalae</taxon>
        <taxon>rosids</taxon>
        <taxon>fabids</taxon>
        <taxon>Malpighiales</taxon>
        <taxon>Euphorbiaceae</taxon>
        <taxon>Acalyphoideae</taxon>
        <taxon>Acalypheae</taxon>
        <taxon>Ricinus</taxon>
    </lineage>
</organism>
<comment type="cofactor">
    <cofactor evidence="14">
        <name>Fe(2+)</name>
        <dbReference type="ChEBI" id="CHEBI:29033"/>
    </cofactor>
    <text evidence="14">Binds 1 Fe(2+) ion per subunit.</text>
</comment>
<feature type="compositionally biased region" description="Polar residues" evidence="15">
    <location>
        <begin position="189"/>
        <end position="198"/>
    </location>
</feature>
<comment type="subcellular location">
    <subcellularLocation>
        <location evidence="2">Cytoplasm</location>
    </subcellularLocation>
    <subcellularLocation>
        <location evidence="1">Nucleus</location>
    </subcellularLocation>
</comment>
<dbReference type="InterPro" id="IPR005123">
    <property type="entry name" value="Oxoglu/Fe-dep_dioxygenase_dom"/>
</dbReference>
<keyword evidence="7" id="KW-0223">Dioxygenase</keyword>
<dbReference type="InterPro" id="IPR004574">
    <property type="entry name" value="Alkb"/>
</dbReference>
<feature type="compositionally biased region" description="Polar residues" evidence="15">
    <location>
        <begin position="92"/>
        <end position="103"/>
    </location>
</feature>
<dbReference type="GO" id="GO:0008198">
    <property type="term" value="F:ferrous iron binding"/>
    <property type="evidence" value="ECO:0000318"/>
    <property type="project" value="GO_Central"/>
</dbReference>
<feature type="domain" description="Fe2OG dioxygenase" evidence="16">
    <location>
        <begin position="355"/>
        <end position="465"/>
    </location>
</feature>
<evidence type="ECO:0000256" key="14">
    <source>
        <dbReference type="PIRSR" id="PIRSR604574-2"/>
    </source>
</evidence>
<dbReference type="GO" id="GO:0005737">
    <property type="term" value="C:cytoplasm"/>
    <property type="evidence" value="ECO:0000318"/>
    <property type="project" value="GO_Central"/>
</dbReference>
<dbReference type="AlphaFoldDB" id="B9ST65"/>
<evidence type="ECO:0000256" key="11">
    <source>
        <dbReference type="ARBA" id="ARBA00023242"/>
    </source>
</evidence>
<dbReference type="InParanoid" id="B9ST65"/>
<dbReference type="Pfam" id="PF13532">
    <property type="entry name" value="2OG-FeII_Oxy_2"/>
    <property type="match status" value="1"/>
</dbReference>
<feature type="compositionally biased region" description="Basic and acidic residues" evidence="15">
    <location>
        <begin position="80"/>
        <end position="90"/>
    </location>
</feature>
<evidence type="ECO:0000256" key="4">
    <source>
        <dbReference type="ARBA" id="ARBA00022490"/>
    </source>
</evidence>
<evidence type="ECO:0000256" key="6">
    <source>
        <dbReference type="ARBA" id="ARBA00022763"/>
    </source>
</evidence>
<dbReference type="EC" id="1.14.11.51" evidence="13"/>
<dbReference type="InterPro" id="IPR027450">
    <property type="entry name" value="AlkB-like"/>
</dbReference>
<comment type="catalytic activity">
    <reaction evidence="12">
        <text>an N(6)-methyl-2'-deoxyadenosine in DNA + 2-oxoglutarate + O2 = a 2'-deoxyadenosine in DNA + formaldehyde + succinate + CO2</text>
        <dbReference type="Rhea" id="RHEA:49524"/>
        <dbReference type="Rhea" id="RHEA-COMP:12418"/>
        <dbReference type="Rhea" id="RHEA-COMP:12419"/>
        <dbReference type="ChEBI" id="CHEBI:15379"/>
        <dbReference type="ChEBI" id="CHEBI:16526"/>
        <dbReference type="ChEBI" id="CHEBI:16810"/>
        <dbReference type="ChEBI" id="CHEBI:16842"/>
        <dbReference type="ChEBI" id="CHEBI:30031"/>
        <dbReference type="ChEBI" id="CHEBI:90615"/>
        <dbReference type="ChEBI" id="CHEBI:90616"/>
        <dbReference type="EC" id="1.14.11.51"/>
    </reaction>
    <physiologicalReaction direction="left-to-right" evidence="12">
        <dbReference type="Rhea" id="RHEA:49525"/>
    </physiologicalReaction>
</comment>
<evidence type="ECO:0000313" key="17">
    <source>
        <dbReference type="EMBL" id="EEF33198.1"/>
    </source>
</evidence>
<dbReference type="Proteomes" id="UP000008311">
    <property type="component" value="Unassembled WGS sequence"/>
</dbReference>
<evidence type="ECO:0000256" key="7">
    <source>
        <dbReference type="ARBA" id="ARBA00022964"/>
    </source>
</evidence>
<dbReference type="GO" id="GO:0141131">
    <property type="term" value="F:DNA N6-methyladenine demethylase activity"/>
    <property type="evidence" value="ECO:0007669"/>
    <property type="project" value="UniProtKB-EC"/>
</dbReference>
<gene>
    <name evidence="17" type="ORF">RCOM_0684710</name>
</gene>
<dbReference type="EMBL" id="EQ974122">
    <property type="protein sequence ID" value="EEF33198.1"/>
    <property type="molecule type" value="Genomic_DNA"/>
</dbReference>
<dbReference type="GO" id="GO:0035516">
    <property type="term" value="F:broad specificity oxidative DNA demethylase activity"/>
    <property type="evidence" value="ECO:0000318"/>
    <property type="project" value="GO_Central"/>
</dbReference>
<evidence type="ECO:0000256" key="13">
    <source>
        <dbReference type="ARBA" id="ARBA00066586"/>
    </source>
</evidence>
<dbReference type="InterPro" id="IPR037151">
    <property type="entry name" value="AlkB-like_sf"/>
</dbReference>
<dbReference type="OrthoDB" id="6614653at2759"/>
<feature type="binding site" evidence="14">
    <location>
        <position position="433"/>
    </location>
    <ligand>
        <name>Fe cation</name>
        <dbReference type="ChEBI" id="CHEBI:24875"/>
        <note>catalytic</note>
    </ligand>
</feature>
<sequence>MNRGRPHATGGYSAPRRGQSSRSAGHRNPHITGGDGAFSDDSIYNRGGLARGGRGSAHYQSSPASFHRRSTYRPTPVFEYRVKKPSRDESCQTEQVHQDQSAFNDIGSRPKQSESSDSAPESDSSLLPACLSSHGTPLDVSKMRVEQALVKRVGKANIICLQNVSQPPLHSGAKDQSLQEHFSKRTEPTGDSGSSENQPVIEPFDICLPKNRPFVVLKSTLFDINRGKRNEIKHASEKQGKILEPGMVLLKGFLSIDDQVRIVNKCRNLGLGPGGFYQPGYRGGAKLRLKMMCLGRNWDPDTSSYEELRSIDGAAAPIIPDEFCELVKKAMKDSIALSQRNNKATSAEDILPGMTPDICVVNFYSTSGRLGLHQDKDESEGSLRKGLPVVSFSIGDAGEFLYGDTRDEKDAKKVLLESGDVLIFGGKSRHIFHGVRSVHINTAPKSLLEESDLRAGRLNLTFRQY</sequence>
<keyword evidence="18" id="KW-1185">Reference proteome</keyword>
<evidence type="ECO:0000313" key="18">
    <source>
        <dbReference type="Proteomes" id="UP000008311"/>
    </source>
</evidence>
<protein>
    <recommendedName>
        <fullName evidence="13">DNA N(6)-methyladenine demethylase</fullName>
        <ecNumber evidence="13">1.14.11.51</ecNumber>
    </recommendedName>
</protein>
<dbReference type="SUPFAM" id="SSF51197">
    <property type="entry name" value="Clavaminate synthase-like"/>
    <property type="match status" value="1"/>
</dbReference>
<dbReference type="GO" id="GO:0005634">
    <property type="term" value="C:nucleus"/>
    <property type="evidence" value="ECO:0007669"/>
    <property type="project" value="UniProtKB-SubCell"/>
</dbReference>
<accession>B9ST65</accession>
<dbReference type="GO" id="GO:0035515">
    <property type="term" value="F:oxidative RNA demethylase activity"/>
    <property type="evidence" value="ECO:0000318"/>
    <property type="project" value="GO_Central"/>
</dbReference>
<feature type="compositionally biased region" description="Low complexity" evidence="15">
    <location>
        <begin position="113"/>
        <end position="129"/>
    </location>
</feature>
<evidence type="ECO:0000256" key="15">
    <source>
        <dbReference type="SAM" id="MobiDB-lite"/>
    </source>
</evidence>
<dbReference type="PANTHER" id="PTHR16557">
    <property type="entry name" value="ALKYLATED DNA REPAIR PROTEIN ALKB-RELATED"/>
    <property type="match status" value="1"/>
</dbReference>
<evidence type="ECO:0000259" key="16">
    <source>
        <dbReference type="PROSITE" id="PS51471"/>
    </source>
</evidence>
<name>B9ST65_RICCO</name>
<feature type="compositionally biased region" description="Basic and acidic residues" evidence="15">
    <location>
        <begin position="177"/>
        <end position="188"/>
    </location>
</feature>
<evidence type="ECO:0000256" key="10">
    <source>
        <dbReference type="ARBA" id="ARBA00023204"/>
    </source>
</evidence>
<evidence type="ECO:0000256" key="3">
    <source>
        <dbReference type="ARBA" id="ARBA00007879"/>
    </source>
</evidence>
<feature type="binding site" evidence="14">
    <location>
        <position position="373"/>
    </location>
    <ligand>
        <name>Fe cation</name>
        <dbReference type="ChEBI" id="CHEBI:24875"/>
        <note>catalytic</note>
    </ligand>
</feature>
<keyword evidence="9 14" id="KW-0408">Iron</keyword>
<dbReference type="KEGG" id="rcu:8260434"/>
<dbReference type="GO" id="GO:0006281">
    <property type="term" value="P:DNA repair"/>
    <property type="evidence" value="ECO:0007669"/>
    <property type="project" value="UniProtKB-KW"/>
</dbReference>
<dbReference type="eggNOG" id="KOG2731">
    <property type="taxonomic scope" value="Eukaryota"/>
</dbReference>
<keyword evidence="6" id="KW-0227">DNA damage</keyword>
<keyword evidence="11" id="KW-0539">Nucleus</keyword>
<reference evidence="18" key="1">
    <citation type="journal article" date="2010" name="Nat. Biotechnol.">
        <title>Draft genome sequence of the oilseed species Ricinus communis.</title>
        <authorList>
            <person name="Chan A.P."/>
            <person name="Crabtree J."/>
            <person name="Zhao Q."/>
            <person name="Lorenzi H."/>
            <person name="Orvis J."/>
            <person name="Puiu D."/>
            <person name="Melake-Berhan A."/>
            <person name="Jones K.M."/>
            <person name="Redman J."/>
            <person name="Chen G."/>
            <person name="Cahoon E.B."/>
            <person name="Gedil M."/>
            <person name="Stanke M."/>
            <person name="Haas B.J."/>
            <person name="Wortman J.R."/>
            <person name="Fraser-Liggett C.M."/>
            <person name="Ravel J."/>
            <person name="Rabinowicz P.D."/>
        </authorList>
    </citation>
    <scope>NUCLEOTIDE SEQUENCE [LARGE SCALE GENOMIC DNA]</scope>
    <source>
        <strain evidence="18">cv. Hale</strain>
    </source>
</reference>
<dbReference type="Gene3D" id="2.60.120.590">
    <property type="entry name" value="Alpha-ketoglutarate-dependent dioxygenase AlkB-like"/>
    <property type="match status" value="1"/>
</dbReference>
<feature type="region of interest" description="Disordered" evidence="15">
    <location>
        <begin position="1"/>
        <end position="130"/>
    </location>
</feature>
<evidence type="ECO:0000256" key="2">
    <source>
        <dbReference type="ARBA" id="ARBA00004496"/>
    </source>
</evidence>
<dbReference type="FunFam" id="2.60.120.590:FF:000013">
    <property type="entry name" value="2-oxoglutarate-dependent dioxygenase family protein"/>
    <property type="match status" value="1"/>
</dbReference>
<keyword evidence="4" id="KW-0963">Cytoplasm</keyword>
<feature type="compositionally biased region" description="Polar residues" evidence="15">
    <location>
        <begin position="166"/>
        <end position="176"/>
    </location>
</feature>
<keyword evidence="5 14" id="KW-0479">Metal-binding</keyword>
<dbReference type="STRING" id="3988.B9ST65"/>
<dbReference type="PANTHER" id="PTHR16557:SF2">
    <property type="entry name" value="NUCLEIC ACID DIOXYGENASE ALKBH1"/>
    <property type="match status" value="1"/>
</dbReference>
<evidence type="ECO:0000256" key="5">
    <source>
        <dbReference type="ARBA" id="ARBA00022723"/>
    </source>
</evidence>
<evidence type="ECO:0000256" key="9">
    <source>
        <dbReference type="ARBA" id="ARBA00023004"/>
    </source>
</evidence>
<keyword evidence="10" id="KW-0234">DNA repair</keyword>
<comment type="similarity">
    <text evidence="3">Belongs to the alkB family.</text>
</comment>
<evidence type="ECO:0000256" key="1">
    <source>
        <dbReference type="ARBA" id="ARBA00004123"/>
    </source>
</evidence>
<dbReference type="GO" id="GO:0035513">
    <property type="term" value="P:oxidative RNA demethylation"/>
    <property type="evidence" value="ECO:0000318"/>
    <property type="project" value="GO_Central"/>
</dbReference>
<keyword evidence="8" id="KW-0560">Oxidoreductase</keyword>
<evidence type="ECO:0000256" key="8">
    <source>
        <dbReference type="ARBA" id="ARBA00023002"/>
    </source>
</evidence>
<dbReference type="PROSITE" id="PS51471">
    <property type="entry name" value="FE2OG_OXY"/>
    <property type="match status" value="1"/>
</dbReference>
<feature type="binding site" evidence="14">
    <location>
        <position position="375"/>
    </location>
    <ligand>
        <name>Fe cation</name>
        <dbReference type="ChEBI" id="CHEBI:24875"/>
        <note>catalytic</note>
    </ligand>
</feature>
<feature type="region of interest" description="Disordered" evidence="15">
    <location>
        <begin position="166"/>
        <end position="200"/>
    </location>
</feature>
<dbReference type="FunCoup" id="B9ST65">
    <property type="interactions" value="303"/>
</dbReference>
<proteinExistence type="inferred from homology"/>